<dbReference type="AlphaFoldDB" id="A0A7E4UW77"/>
<evidence type="ECO:0000313" key="1">
    <source>
        <dbReference type="Proteomes" id="UP000492821"/>
    </source>
</evidence>
<dbReference type="Proteomes" id="UP000492821">
    <property type="component" value="Unassembled WGS sequence"/>
</dbReference>
<reference evidence="1" key="1">
    <citation type="journal article" date="2013" name="Genetics">
        <title>The draft genome and transcriptome of Panagrellus redivivus are shaped by the harsh demands of a free-living lifestyle.</title>
        <authorList>
            <person name="Srinivasan J."/>
            <person name="Dillman A.R."/>
            <person name="Macchietto M.G."/>
            <person name="Heikkinen L."/>
            <person name="Lakso M."/>
            <person name="Fracchia K.M."/>
            <person name="Antoshechkin I."/>
            <person name="Mortazavi A."/>
            <person name="Wong G."/>
            <person name="Sternberg P.W."/>
        </authorList>
    </citation>
    <scope>NUCLEOTIDE SEQUENCE [LARGE SCALE GENOMIC DNA]</scope>
    <source>
        <strain evidence="1">MT8872</strain>
    </source>
</reference>
<keyword evidence="1" id="KW-1185">Reference proteome</keyword>
<reference evidence="2" key="2">
    <citation type="submission" date="2020-10" db="UniProtKB">
        <authorList>
            <consortium name="WormBaseParasite"/>
        </authorList>
    </citation>
    <scope>IDENTIFICATION</scope>
</reference>
<dbReference type="WBParaSite" id="Pan_g13577.t1">
    <property type="protein sequence ID" value="Pan_g13577.t1"/>
    <property type="gene ID" value="Pan_g13577"/>
</dbReference>
<protein>
    <submittedName>
        <fullName evidence="2">Lipase maturation factor</fullName>
    </submittedName>
</protein>
<accession>A0A7E4UW77</accession>
<evidence type="ECO:0000313" key="2">
    <source>
        <dbReference type="WBParaSite" id="Pan_g13577.t1"/>
    </source>
</evidence>
<name>A0A7E4UW77_PANRE</name>
<proteinExistence type="predicted"/>
<organism evidence="1 2">
    <name type="scientific">Panagrellus redivivus</name>
    <name type="common">Microworm</name>
    <dbReference type="NCBI Taxonomy" id="6233"/>
    <lineage>
        <taxon>Eukaryota</taxon>
        <taxon>Metazoa</taxon>
        <taxon>Ecdysozoa</taxon>
        <taxon>Nematoda</taxon>
        <taxon>Chromadorea</taxon>
        <taxon>Rhabditida</taxon>
        <taxon>Tylenchina</taxon>
        <taxon>Panagrolaimomorpha</taxon>
        <taxon>Panagrolaimoidea</taxon>
        <taxon>Panagrolaimidae</taxon>
        <taxon>Panagrellus</taxon>
    </lineage>
</organism>
<sequence length="148" mass="17216">MVPAPDDDLMFHRIIPTFTLDHRVLITAGPELAMRRDIPACLWTEIHGPQRCYQIGWNAMFARPFYPTFIIYDFPGLIACEEDPNVENPPWNFVTHRDDDLLLLVRIGQGHTERPIILFAEYLVRLHAKIASHHDGIVHEVEDCWHHS</sequence>